<keyword evidence="8" id="KW-1185">Reference proteome</keyword>
<dbReference type="Gene3D" id="1.20.120.10">
    <property type="entry name" value="Cytochrome c/b562"/>
    <property type="match status" value="1"/>
</dbReference>
<dbReference type="EMBL" id="JBHDIY010000002">
    <property type="protein sequence ID" value="MFL4470467.1"/>
    <property type="molecule type" value="Genomic_DNA"/>
</dbReference>
<dbReference type="Proteomes" id="UP001627408">
    <property type="component" value="Unassembled WGS sequence"/>
</dbReference>
<evidence type="ECO:0000256" key="2">
    <source>
        <dbReference type="ARBA" id="ARBA00022617"/>
    </source>
</evidence>
<dbReference type="SUPFAM" id="SSF47175">
    <property type="entry name" value="Cytochromes"/>
    <property type="match status" value="1"/>
</dbReference>
<protein>
    <submittedName>
        <fullName evidence="7">Cytochrome c</fullName>
    </submittedName>
</protein>
<dbReference type="InterPro" id="IPR012127">
    <property type="entry name" value="Cyt_c_prime"/>
</dbReference>
<evidence type="ECO:0000313" key="7">
    <source>
        <dbReference type="EMBL" id="MFL4470467.1"/>
    </source>
</evidence>
<keyword evidence="4" id="KW-0249">Electron transport</keyword>
<sequence>MKNGLVMLLALALCATTALAHQGVKNPAVMARMHGMKQISDNVKMLGTMAKGQIAFDAATAQNAARAIARHSAESVALFTAPETDPKSEAREVIWTEFDDFSAKARDLETLANDLANTLNSLDDVKAAMKPLGASCKACHSVYRD</sequence>
<feature type="chain" id="PRO_5047385513" evidence="6">
    <location>
        <begin position="21"/>
        <end position="145"/>
    </location>
</feature>
<dbReference type="RefSeq" id="WP_407592319.1">
    <property type="nucleotide sequence ID" value="NZ_JBHDIY010000002.1"/>
</dbReference>
<gene>
    <name evidence="7" type="ORF">ACERZ8_11475</name>
</gene>
<evidence type="ECO:0000313" key="8">
    <source>
        <dbReference type="Proteomes" id="UP001627408"/>
    </source>
</evidence>
<dbReference type="InterPro" id="IPR002321">
    <property type="entry name" value="Cyt_c_II"/>
</dbReference>
<keyword evidence="6" id="KW-0732">Signal</keyword>
<keyword evidence="5" id="KW-0408">Iron</keyword>
<reference evidence="7 8" key="1">
    <citation type="submission" date="2024-08" db="EMBL/GenBank/DDBJ databases">
        <title>Tateyamaria sp. nov., isolated from marine algae.</title>
        <authorList>
            <person name="Choi B.J."/>
            <person name="Kim J.M."/>
            <person name="Lee J.K."/>
            <person name="Choi D.G."/>
            <person name="Bayburt H."/>
            <person name="Baek J.H."/>
            <person name="Han D.M."/>
            <person name="Jeon C.O."/>
        </authorList>
    </citation>
    <scope>NUCLEOTIDE SEQUENCE [LARGE SCALE GENOMIC DNA]</scope>
    <source>
        <strain evidence="7 8">KMU-156</strain>
    </source>
</reference>
<evidence type="ECO:0000256" key="1">
    <source>
        <dbReference type="ARBA" id="ARBA00022448"/>
    </source>
</evidence>
<keyword evidence="2" id="KW-0349">Heme</keyword>
<dbReference type="PROSITE" id="PS51009">
    <property type="entry name" value="CYTCII"/>
    <property type="match status" value="1"/>
</dbReference>
<evidence type="ECO:0000256" key="4">
    <source>
        <dbReference type="ARBA" id="ARBA00022982"/>
    </source>
</evidence>
<evidence type="ECO:0000256" key="5">
    <source>
        <dbReference type="ARBA" id="ARBA00023004"/>
    </source>
</evidence>
<dbReference type="InterPro" id="IPR010980">
    <property type="entry name" value="Cyt_c/b562"/>
</dbReference>
<dbReference type="Pfam" id="PF01322">
    <property type="entry name" value="Cytochrom_C_2"/>
    <property type="match status" value="1"/>
</dbReference>
<organism evidence="7 8">
    <name type="scientific">Tateyamaria armeniaca</name>
    <dbReference type="NCBI Taxonomy" id="2518930"/>
    <lineage>
        <taxon>Bacteria</taxon>
        <taxon>Pseudomonadati</taxon>
        <taxon>Pseudomonadota</taxon>
        <taxon>Alphaproteobacteria</taxon>
        <taxon>Rhodobacterales</taxon>
        <taxon>Roseobacteraceae</taxon>
        <taxon>Tateyamaria</taxon>
    </lineage>
</organism>
<proteinExistence type="predicted"/>
<evidence type="ECO:0000256" key="3">
    <source>
        <dbReference type="ARBA" id="ARBA00022723"/>
    </source>
</evidence>
<feature type="signal peptide" evidence="6">
    <location>
        <begin position="1"/>
        <end position="20"/>
    </location>
</feature>
<dbReference type="PIRSF" id="PIRSF000027">
    <property type="entry name" value="Cytc_c_prime"/>
    <property type="match status" value="1"/>
</dbReference>
<name>A0ABW8UU77_9RHOB</name>
<accession>A0ABW8UU77</accession>
<keyword evidence="3" id="KW-0479">Metal-binding</keyword>
<keyword evidence="1" id="KW-0813">Transport</keyword>
<comment type="caution">
    <text evidence="7">The sequence shown here is derived from an EMBL/GenBank/DDBJ whole genome shotgun (WGS) entry which is preliminary data.</text>
</comment>
<evidence type="ECO:0000256" key="6">
    <source>
        <dbReference type="SAM" id="SignalP"/>
    </source>
</evidence>